<comment type="caution">
    <text evidence="1">The sequence shown here is derived from an EMBL/GenBank/DDBJ whole genome shotgun (WGS) entry which is preliminary data.</text>
</comment>
<reference evidence="2" key="1">
    <citation type="journal article" date="2023" name="G3 (Bethesda)">
        <title>Genome assembly and association tests identify interacting loci associated with vigor, precocity, and sex in interspecific pistachio rootstocks.</title>
        <authorList>
            <person name="Palmer W."/>
            <person name="Jacygrad E."/>
            <person name="Sagayaradj S."/>
            <person name="Cavanaugh K."/>
            <person name="Han R."/>
            <person name="Bertier L."/>
            <person name="Beede B."/>
            <person name="Kafkas S."/>
            <person name="Golino D."/>
            <person name="Preece J."/>
            <person name="Michelmore R."/>
        </authorList>
    </citation>
    <scope>NUCLEOTIDE SEQUENCE [LARGE SCALE GENOMIC DNA]</scope>
</reference>
<evidence type="ECO:0000313" key="2">
    <source>
        <dbReference type="Proteomes" id="UP001163603"/>
    </source>
</evidence>
<gene>
    <name evidence="1" type="ORF">Pint_33343</name>
</gene>
<dbReference type="Proteomes" id="UP001163603">
    <property type="component" value="Chromosome 14"/>
</dbReference>
<accession>A0ACC0X7J6</accession>
<name>A0ACC0X7J6_9ROSI</name>
<sequence>MHRPSTNHWNADKHIPRYLKGTLHYGLFLRCHSSLALHAFADADYARNKDNYSSTSAYAIFLGPNLISL</sequence>
<organism evidence="1 2">
    <name type="scientific">Pistacia integerrima</name>
    <dbReference type="NCBI Taxonomy" id="434235"/>
    <lineage>
        <taxon>Eukaryota</taxon>
        <taxon>Viridiplantae</taxon>
        <taxon>Streptophyta</taxon>
        <taxon>Embryophyta</taxon>
        <taxon>Tracheophyta</taxon>
        <taxon>Spermatophyta</taxon>
        <taxon>Magnoliopsida</taxon>
        <taxon>eudicotyledons</taxon>
        <taxon>Gunneridae</taxon>
        <taxon>Pentapetalae</taxon>
        <taxon>rosids</taxon>
        <taxon>malvids</taxon>
        <taxon>Sapindales</taxon>
        <taxon>Anacardiaceae</taxon>
        <taxon>Pistacia</taxon>
    </lineage>
</organism>
<proteinExistence type="predicted"/>
<protein>
    <submittedName>
        <fullName evidence="1">Uncharacterized protein</fullName>
    </submittedName>
</protein>
<evidence type="ECO:0000313" key="1">
    <source>
        <dbReference type="EMBL" id="KAJ0010616.1"/>
    </source>
</evidence>
<keyword evidence="2" id="KW-1185">Reference proteome</keyword>
<dbReference type="EMBL" id="CM047749">
    <property type="protein sequence ID" value="KAJ0010616.1"/>
    <property type="molecule type" value="Genomic_DNA"/>
</dbReference>